<dbReference type="SUPFAM" id="SSF46565">
    <property type="entry name" value="Chaperone J-domain"/>
    <property type="match status" value="1"/>
</dbReference>
<dbReference type="Pfam" id="PF00684">
    <property type="entry name" value="DnaJ_CXXCXGXG"/>
    <property type="match status" value="1"/>
</dbReference>
<gene>
    <name evidence="9" type="ORF">M9Y10_000856</name>
</gene>
<reference evidence="9 10" key="1">
    <citation type="submission" date="2024-04" db="EMBL/GenBank/DDBJ databases">
        <title>Tritrichomonas musculus Genome.</title>
        <authorList>
            <person name="Alves-Ferreira E."/>
            <person name="Grigg M."/>
            <person name="Lorenzi H."/>
            <person name="Galac M."/>
        </authorList>
    </citation>
    <scope>NUCLEOTIDE SEQUENCE [LARGE SCALE GENOMIC DNA]</scope>
    <source>
        <strain evidence="9 10">EAF2021</strain>
    </source>
</reference>
<evidence type="ECO:0000256" key="5">
    <source>
        <dbReference type="PROSITE-ProRule" id="PRU00546"/>
    </source>
</evidence>
<dbReference type="InterPro" id="IPR001305">
    <property type="entry name" value="HSP_DnaJ_Cys-rich_dom"/>
</dbReference>
<accession>A0ABR2L5G4</accession>
<dbReference type="CDD" id="cd10747">
    <property type="entry name" value="DnaJ_C"/>
    <property type="match status" value="1"/>
</dbReference>
<feature type="compositionally biased region" description="Acidic residues" evidence="6">
    <location>
        <begin position="396"/>
        <end position="406"/>
    </location>
</feature>
<feature type="compositionally biased region" description="Basic and acidic residues" evidence="6">
    <location>
        <begin position="385"/>
        <end position="395"/>
    </location>
</feature>
<dbReference type="Proteomes" id="UP001470230">
    <property type="component" value="Unassembled WGS sequence"/>
</dbReference>
<dbReference type="PROSITE" id="PS50076">
    <property type="entry name" value="DNAJ_2"/>
    <property type="match status" value="1"/>
</dbReference>
<dbReference type="SUPFAM" id="SSF49493">
    <property type="entry name" value="HSP40/DnaJ peptide-binding domain"/>
    <property type="match status" value="2"/>
</dbReference>
<dbReference type="InterPro" id="IPR001623">
    <property type="entry name" value="DnaJ_domain"/>
</dbReference>
<dbReference type="Pfam" id="PF00226">
    <property type="entry name" value="DnaJ"/>
    <property type="match status" value="1"/>
</dbReference>
<dbReference type="Pfam" id="PF01556">
    <property type="entry name" value="DnaJ_C"/>
    <property type="match status" value="1"/>
</dbReference>
<protein>
    <submittedName>
        <fullName evidence="9">Uncharacterized protein</fullName>
    </submittedName>
</protein>
<feature type="zinc finger region" description="CR-type" evidence="5">
    <location>
        <begin position="122"/>
        <end position="206"/>
    </location>
</feature>
<dbReference type="HAMAP" id="MF_01152">
    <property type="entry name" value="DnaJ"/>
    <property type="match status" value="1"/>
</dbReference>
<evidence type="ECO:0000256" key="3">
    <source>
        <dbReference type="ARBA" id="ARBA00022771"/>
    </source>
</evidence>
<comment type="caution">
    <text evidence="9">The sequence shown here is derived from an EMBL/GenBank/DDBJ whole genome shotgun (WGS) entry which is preliminary data.</text>
</comment>
<dbReference type="InterPro" id="IPR044713">
    <property type="entry name" value="DNJA1/2-like"/>
</dbReference>
<dbReference type="InterPro" id="IPR012724">
    <property type="entry name" value="DnaJ"/>
</dbReference>
<dbReference type="PROSITE" id="PS51188">
    <property type="entry name" value="ZF_CR"/>
    <property type="match status" value="1"/>
</dbReference>
<evidence type="ECO:0000259" key="7">
    <source>
        <dbReference type="PROSITE" id="PS50076"/>
    </source>
</evidence>
<dbReference type="EMBL" id="JAPFFF010000001">
    <property type="protein sequence ID" value="KAK8898564.1"/>
    <property type="molecule type" value="Genomic_DNA"/>
</dbReference>
<keyword evidence="10" id="KW-1185">Reference proteome</keyword>
<dbReference type="InterPro" id="IPR018253">
    <property type="entry name" value="DnaJ_domain_CS"/>
</dbReference>
<feature type="region of interest" description="Disordered" evidence="6">
    <location>
        <begin position="374"/>
        <end position="414"/>
    </location>
</feature>
<evidence type="ECO:0000313" key="10">
    <source>
        <dbReference type="Proteomes" id="UP001470230"/>
    </source>
</evidence>
<feature type="domain" description="J" evidence="7">
    <location>
        <begin position="6"/>
        <end position="71"/>
    </location>
</feature>
<dbReference type="Gene3D" id="1.10.287.110">
    <property type="entry name" value="DnaJ domain"/>
    <property type="match status" value="1"/>
</dbReference>
<keyword evidence="3 5" id="KW-0863">Zinc-finger</keyword>
<dbReference type="InterPro" id="IPR002939">
    <property type="entry name" value="DnaJ_C"/>
</dbReference>
<name>A0ABR2L5G4_9EUKA</name>
<dbReference type="InterPro" id="IPR036410">
    <property type="entry name" value="HSP_DnaJ_Cys-rich_dom_sf"/>
</dbReference>
<dbReference type="CDD" id="cd06257">
    <property type="entry name" value="DnaJ"/>
    <property type="match status" value="1"/>
</dbReference>
<dbReference type="PANTHER" id="PTHR43888">
    <property type="entry name" value="DNAJ-LIKE-2, ISOFORM A-RELATED"/>
    <property type="match status" value="1"/>
</dbReference>
<dbReference type="SUPFAM" id="SSF57938">
    <property type="entry name" value="DnaJ/Hsp40 cysteine-rich domain"/>
    <property type="match status" value="1"/>
</dbReference>
<proteinExistence type="inferred from homology"/>
<dbReference type="CDD" id="cd10719">
    <property type="entry name" value="DnaJ_zf"/>
    <property type="match status" value="1"/>
</dbReference>
<dbReference type="SMART" id="SM00271">
    <property type="entry name" value="DnaJ"/>
    <property type="match status" value="1"/>
</dbReference>
<evidence type="ECO:0000256" key="1">
    <source>
        <dbReference type="ARBA" id="ARBA00022723"/>
    </source>
</evidence>
<dbReference type="PRINTS" id="PR00625">
    <property type="entry name" value="JDOMAIN"/>
</dbReference>
<evidence type="ECO:0000256" key="2">
    <source>
        <dbReference type="ARBA" id="ARBA00022737"/>
    </source>
</evidence>
<dbReference type="PROSITE" id="PS00636">
    <property type="entry name" value="DNAJ_1"/>
    <property type="match status" value="1"/>
</dbReference>
<evidence type="ECO:0000259" key="8">
    <source>
        <dbReference type="PROSITE" id="PS51188"/>
    </source>
</evidence>
<evidence type="ECO:0000256" key="6">
    <source>
        <dbReference type="SAM" id="MobiDB-lite"/>
    </source>
</evidence>
<evidence type="ECO:0000256" key="4">
    <source>
        <dbReference type="ARBA" id="ARBA00022833"/>
    </source>
</evidence>
<feature type="domain" description="CR-type" evidence="8">
    <location>
        <begin position="122"/>
        <end position="206"/>
    </location>
</feature>
<dbReference type="InterPro" id="IPR036869">
    <property type="entry name" value="J_dom_sf"/>
</dbReference>
<keyword evidence="4 5" id="KW-0862">Zinc</keyword>
<dbReference type="Gene3D" id="2.10.230.10">
    <property type="entry name" value="Heat shock protein DnaJ, cysteine-rich domain"/>
    <property type="match status" value="1"/>
</dbReference>
<organism evidence="9 10">
    <name type="scientific">Tritrichomonas musculus</name>
    <dbReference type="NCBI Taxonomy" id="1915356"/>
    <lineage>
        <taxon>Eukaryota</taxon>
        <taxon>Metamonada</taxon>
        <taxon>Parabasalia</taxon>
        <taxon>Tritrichomonadida</taxon>
        <taxon>Tritrichomonadidae</taxon>
        <taxon>Tritrichomonas</taxon>
    </lineage>
</organism>
<evidence type="ECO:0000313" key="9">
    <source>
        <dbReference type="EMBL" id="KAK8898564.1"/>
    </source>
</evidence>
<keyword evidence="2" id="KW-0677">Repeat</keyword>
<sequence length="414" mass="46607">MVVDTHLYDILGVSPDASDRDLKKAFMKKARETHPDKHKDDPDATEKFQQVNEAYEILKDPQKREIYDKYGADGLRQNEAEGAGFGDILSHLFGFPTGGPTRRRTRDIVQEAECTLEELYNGAEKNVKVKRHVVCTKCNGTGTKDGKPPKECPKCGGQGRVIVQMQQGGGIYQTISTCPDCQGRGEILDKDNLCEECKGERLVEEEKEVQLHIERGAEEGERIVFKGASDEVPDAETGDLVFVIVQKPHEVFTRKHNDLLIKHEICLSEALFGARFPIKHLDGRTLVVETNTKEVIEPFSVQMVEKEGMPIKGDTFNKGNLYIEYTVVFPKHDQLTHEFRHALCKVIPHKDMAKGIDLNAEDVTKVTPVPANIEDFQNTKRTKGDRRQEAYRSDDYDNEYGEEEGGEGVGCQPM</sequence>
<keyword evidence="1 5" id="KW-0479">Metal-binding</keyword>
<dbReference type="InterPro" id="IPR008971">
    <property type="entry name" value="HSP40/DnaJ_pept-bd"/>
</dbReference>
<dbReference type="Gene3D" id="2.60.260.20">
    <property type="entry name" value="Urease metallochaperone UreE, N-terminal domain"/>
    <property type="match status" value="2"/>
</dbReference>